<keyword evidence="5" id="KW-0407">Ion channel</keyword>
<dbReference type="Gene3D" id="2.30.30.60">
    <property type="match status" value="1"/>
</dbReference>
<dbReference type="PANTHER" id="PTHR30221:SF8">
    <property type="entry name" value="SMALL-CONDUCTANCE MECHANOSENSITIVE CHANNEL"/>
    <property type="match status" value="1"/>
</dbReference>
<evidence type="ECO:0000313" key="8">
    <source>
        <dbReference type="Proteomes" id="UP000441399"/>
    </source>
</evidence>
<sequence>MKVLSLLIVISTYGLCMAFLSRLIKRLGQKKSVSAYRIAYLTKMLNLTLSVFFFMLAMLVLGIHYSQVSVFLSSMFAVIGVALVAQWSILSNMTASLVIFFAFPYRVGDRVKVIDKDDDITGVIEEITLFHVLIRRDNDMITYPNTQILQKAVVKLTDNNSPAAHHIAQTDLEAQPKSTEDQT</sequence>
<feature type="domain" description="Mechanosensitive ion channel MscS" evidence="6">
    <location>
        <begin position="89"/>
        <end position="154"/>
    </location>
</feature>
<comment type="function">
    <text evidence="5">Mechanosensitive channel that participates in the regulation of osmotic pressure changes within the cell, opening in response to stretch forces in the membrane lipid bilayer, without the need for other proteins. Contributes to normal resistance to hypoosmotic shock. Forms an ion channel of 1.0 nanosiemens conductance with a slight preference for anions.</text>
</comment>
<dbReference type="InterPro" id="IPR023408">
    <property type="entry name" value="MscS_beta-dom_sf"/>
</dbReference>
<comment type="similarity">
    <text evidence="5">Belongs to the MscS (TC 1.A.23) family.</text>
</comment>
<keyword evidence="5" id="KW-0997">Cell inner membrane</keyword>
<dbReference type="SUPFAM" id="SSF50182">
    <property type="entry name" value="Sm-like ribonucleoproteins"/>
    <property type="match status" value="1"/>
</dbReference>
<keyword evidence="3 5" id="KW-1133">Transmembrane helix</keyword>
<dbReference type="OrthoDB" id="5705501at2"/>
<dbReference type="AlphaFoldDB" id="A0A5S9PLF2"/>
<proteinExistence type="inferred from homology"/>
<keyword evidence="4 5" id="KW-0472">Membrane</keyword>
<evidence type="ECO:0000256" key="1">
    <source>
        <dbReference type="ARBA" id="ARBA00004370"/>
    </source>
</evidence>
<keyword evidence="5" id="KW-0813">Transport</keyword>
<reference evidence="7 8" key="1">
    <citation type="submission" date="2019-11" db="EMBL/GenBank/DDBJ databases">
        <authorList>
            <person name="Holert J."/>
        </authorList>
    </citation>
    <scope>NUCLEOTIDE SEQUENCE [LARGE SCALE GENOMIC DNA]</scope>
    <source>
        <strain evidence="7">SB11_3</strain>
    </source>
</reference>
<evidence type="ECO:0000259" key="6">
    <source>
        <dbReference type="Pfam" id="PF00924"/>
    </source>
</evidence>
<evidence type="ECO:0000256" key="4">
    <source>
        <dbReference type="ARBA" id="ARBA00023136"/>
    </source>
</evidence>
<feature type="transmembrane region" description="Helical" evidence="5">
    <location>
        <begin position="45"/>
        <end position="65"/>
    </location>
</feature>
<feature type="transmembrane region" description="Helical" evidence="5">
    <location>
        <begin position="71"/>
        <end position="103"/>
    </location>
</feature>
<dbReference type="EMBL" id="CACSIO010000012">
    <property type="protein sequence ID" value="CAA0105205.1"/>
    <property type="molecule type" value="Genomic_DNA"/>
</dbReference>
<dbReference type="PANTHER" id="PTHR30221">
    <property type="entry name" value="SMALL-CONDUCTANCE MECHANOSENSITIVE CHANNEL"/>
    <property type="match status" value="1"/>
</dbReference>
<dbReference type="InterPro" id="IPR010920">
    <property type="entry name" value="LSM_dom_sf"/>
</dbReference>
<dbReference type="GO" id="GO:0005886">
    <property type="term" value="C:plasma membrane"/>
    <property type="evidence" value="ECO:0007669"/>
    <property type="project" value="UniProtKB-SubCell"/>
</dbReference>
<dbReference type="Pfam" id="PF00924">
    <property type="entry name" value="MS_channel_2nd"/>
    <property type="match status" value="1"/>
</dbReference>
<comment type="subcellular location">
    <subcellularLocation>
        <location evidence="5">Cell inner membrane</location>
        <topology evidence="5">Multi-pass membrane protein</topology>
    </subcellularLocation>
    <subcellularLocation>
        <location evidence="1">Membrane</location>
    </subcellularLocation>
</comment>
<dbReference type="GO" id="GO:0008381">
    <property type="term" value="F:mechanosensitive monoatomic ion channel activity"/>
    <property type="evidence" value="ECO:0007669"/>
    <property type="project" value="InterPro"/>
</dbReference>
<feature type="transmembrane region" description="Helical" evidence="5">
    <location>
        <begin position="6"/>
        <end position="24"/>
    </location>
</feature>
<evidence type="ECO:0000256" key="3">
    <source>
        <dbReference type="ARBA" id="ARBA00022989"/>
    </source>
</evidence>
<keyword evidence="2 5" id="KW-0812">Transmembrane</keyword>
<organism evidence="7 8">
    <name type="scientific">BD1-7 clade bacterium</name>
    <dbReference type="NCBI Taxonomy" id="2029982"/>
    <lineage>
        <taxon>Bacteria</taxon>
        <taxon>Pseudomonadati</taxon>
        <taxon>Pseudomonadota</taxon>
        <taxon>Gammaproteobacteria</taxon>
        <taxon>Cellvibrionales</taxon>
        <taxon>Spongiibacteraceae</taxon>
        <taxon>BD1-7 clade</taxon>
    </lineage>
</organism>
<name>A0A5S9PLF2_9GAMM</name>
<keyword evidence="5" id="KW-0406">Ion transport</keyword>
<dbReference type="Proteomes" id="UP000441399">
    <property type="component" value="Unassembled WGS sequence"/>
</dbReference>
<gene>
    <name evidence="7" type="ORF">OPDIPICF_00934</name>
</gene>
<dbReference type="InterPro" id="IPR006685">
    <property type="entry name" value="MscS_channel_2nd"/>
</dbReference>
<keyword evidence="5" id="KW-1003">Cell membrane</keyword>
<comment type="caution">
    <text evidence="5">Lacks conserved residue(s) required for the propagation of feature annotation.</text>
</comment>
<accession>A0A5S9PLF2</accession>
<evidence type="ECO:0000256" key="5">
    <source>
        <dbReference type="RuleBase" id="RU369025"/>
    </source>
</evidence>
<evidence type="ECO:0000256" key="2">
    <source>
        <dbReference type="ARBA" id="ARBA00022692"/>
    </source>
</evidence>
<dbReference type="InterPro" id="IPR045275">
    <property type="entry name" value="MscS_archaea/bacteria_type"/>
</dbReference>
<keyword evidence="8" id="KW-1185">Reference proteome</keyword>
<evidence type="ECO:0000313" key="7">
    <source>
        <dbReference type="EMBL" id="CAA0105205.1"/>
    </source>
</evidence>
<comment type="subunit">
    <text evidence="5">Homoheptamer.</text>
</comment>
<protein>
    <recommendedName>
        <fullName evidence="5">Small-conductance mechanosensitive channel</fullName>
    </recommendedName>
</protein>